<dbReference type="RefSeq" id="WP_378064479.1">
    <property type="nucleotide sequence ID" value="NZ_JBHSBL010000002.1"/>
</dbReference>
<proteinExistence type="predicted"/>
<dbReference type="Gene3D" id="1.25.40.10">
    <property type="entry name" value="Tetratricopeptide repeat domain"/>
    <property type="match status" value="4"/>
</dbReference>
<reference evidence="5" key="1">
    <citation type="journal article" date="2019" name="Int. J. Syst. Evol. Microbiol.">
        <title>The Global Catalogue of Microorganisms (GCM) 10K type strain sequencing project: providing services to taxonomists for standard genome sequencing and annotation.</title>
        <authorList>
            <consortium name="The Broad Institute Genomics Platform"/>
            <consortium name="The Broad Institute Genome Sequencing Center for Infectious Disease"/>
            <person name="Wu L."/>
            <person name="Ma J."/>
        </authorList>
    </citation>
    <scope>NUCLEOTIDE SEQUENCE [LARGE SCALE GENOMIC DNA]</scope>
    <source>
        <strain evidence="5">TBRC 5832</strain>
    </source>
</reference>
<evidence type="ECO:0000313" key="5">
    <source>
        <dbReference type="Proteomes" id="UP001595867"/>
    </source>
</evidence>
<name>A0ABV8IHG7_9ACTN</name>
<sequence length="1851" mass="197615">MDEHDDGQGELLGGVSRLDGVRSNGDRMDTQRTRRLVLVIGSQCAVLGKDRELSFLPSRAAQLRDVLMAPELGACLPAVGDGLLCDPTVSEVRAAVSAAFRAADDGDGATLLLAFLGHGLAIDDDFYYFPRDAAAEGSQQQDLHLSQTLKEHLRDHPGVEGLLVLLDTCDAGAAAGQVAAWKQVGLGRHKRRIEMLTSSATRPAYGGRATAAMIETLCRGVPSAGQMIGSADLHAALKEAAPDQQPQFVSVDGGSFTREAGLWWARNVIWQAPRPTVRVTYVDQVRLIAPEDLFDREAELTELADFCTADDRGPYVWWRAPAWAGKSALMSTFVLNPPDGVQIVSFFITARYAGQDNRAAFTELVVTQLAELMSEPVPTMSEATQDLYFRAVLTRAAEHVRAQGRRLVLLVDGLDEDRGVTSDGRGHSIAAVLPERLPPDVRVIVSSRPNPPIPQDVPEGHPLRNDGIVRELTHSDHADAAQNEMMRELDRLLSADSALLGLITAAGGGLSVRDLIELGGGNSWDIESRLHTVAGRSFDTRLSHWQPDIGPEVYVLGHEQIQRLAVERLGEKELARHRERLHLWADDYRRKAWPETTPEYLLRGYFQLLRATGDRARMLALATDVRRHDRMLDLSGGDSTALFEIATTQDAFAAADVPDLVAIARLAVHCSALTGRNAHIPATLPALWTRLGRPERSDALVRGIADPHAQTCALMELARVSTGDRRVAAAIQATSTIRAIDNPKVRVDLYPDLVETLGLVGEADRARTLLADTANPEARQQALVRLAHALSTSGERDRAASFVAAITDPEVRAAVSVAITADLPADLVHAATALTRGTANMEGRGMVQARFAAALPGRKAARFAGEALAVADGLAPHGRIGILTALIPVLSALGDSRAPMVIRRALDDSKAIDSYGNHYRRTWALADLAHALVAAGQPGKAAQVAATAFDAARGIPVAQRVPALVAAAGALDAAGHHRRAEDAREQAREAAEDIRQGQPRARALKSVVDALINAGDLSRAETLAGDIPDRVMKIHAETALARAKAAAGDHHGTAVTIRRTTGTIEELPDPRTRANLLAALARAVFAAGRPTDARDLATRAEAAAHAVGALESQNVNRALLAAELASDTERTAALDTPSLVWRRSAGPVVQDDEEVSRARTLARTGRFDSAVEAARSVRQSGKRDRALAAVAAALPAERRELATTLIHEIEDRDVQEQTLTLLVIEAATASDYAGARTLSTTAEDPAVRGRVLSSLATVVADARRLDEAVDIAGRIPGERDRGIVLGDLARRLAAERRHDRALSVATGIKDVVTRAEALTALVRPLIPVDRDWAVDVCTQALAEAHRITAETNRGRVLAELARLMLALDEHARALATARVVPTPALRRRLLTEVVEAQVTVAHFAPVASYVLRTIAAEAIEDREHSLGALASVLLESYDAVAEHTLSRSGSIREPTERVLYLAGLIRVLAAAGDHSRIADAGTRAIDAASLIADDTTPPATGGRRRDRLGNLVDLSRDRARGELAEALAVAGDRNRALKVSGAIVSAARRATTLAAVMLALGADLTDAVRTAAEAVQSPKERAYALVGLVKALAARGDIPQASSVTQEIVHLSLPVGDRSKVLLDLARTWAFAGDTARALQTTAAVADSADRDRNLAELARALNADGRRDEAIRVVREIESRDMRARISAVYIRAMASGASEFAFEAIAAAGDISDTARQAAVSRTLADALLDAGLREEAATVADAIRQPELRAELLIDLVQDATRAHGAAAATPIVAAAEQAARAVYDPKRRADLLTTLAGHVEPATAARLVAAALQTGQWQTCIGQLRRLDPEAIGGLADEFLRTARNAS</sequence>
<dbReference type="Proteomes" id="UP001595867">
    <property type="component" value="Unassembled WGS sequence"/>
</dbReference>
<evidence type="ECO:0000313" key="4">
    <source>
        <dbReference type="EMBL" id="MFC4063471.1"/>
    </source>
</evidence>
<dbReference type="InterPro" id="IPR011990">
    <property type="entry name" value="TPR-like_helical_dom_sf"/>
</dbReference>
<feature type="region of interest" description="Disordered" evidence="2">
    <location>
        <begin position="1"/>
        <end position="27"/>
    </location>
</feature>
<dbReference type="InterPro" id="IPR056884">
    <property type="entry name" value="NPHP3-like_N"/>
</dbReference>
<evidence type="ECO:0000256" key="2">
    <source>
        <dbReference type="SAM" id="MobiDB-lite"/>
    </source>
</evidence>
<gene>
    <name evidence="4" type="ORF">ACFO0C_00895</name>
</gene>
<evidence type="ECO:0000256" key="1">
    <source>
        <dbReference type="ARBA" id="ARBA00022737"/>
    </source>
</evidence>
<comment type="caution">
    <text evidence="4">The sequence shown here is derived from an EMBL/GenBank/DDBJ whole genome shotgun (WGS) entry which is preliminary data.</text>
</comment>
<accession>A0ABV8IHG7</accession>
<feature type="domain" description="Nephrocystin 3-like N-terminal" evidence="3">
    <location>
        <begin position="308"/>
        <end position="448"/>
    </location>
</feature>
<feature type="compositionally biased region" description="Basic and acidic residues" evidence="2">
    <location>
        <begin position="979"/>
        <end position="995"/>
    </location>
</feature>
<dbReference type="Pfam" id="PF24883">
    <property type="entry name" value="NPHP3_N"/>
    <property type="match status" value="1"/>
</dbReference>
<dbReference type="EMBL" id="JBHSBL010000002">
    <property type="protein sequence ID" value="MFC4063471.1"/>
    <property type="molecule type" value="Genomic_DNA"/>
</dbReference>
<protein>
    <recommendedName>
        <fullName evidence="3">Nephrocystin 3-like N-terminal domain-containing protein</fullName>
    </recommendedName>
</protein>
<keyword evidence="1" id="KW-0677">Repeat</keyword>
<feature type="region of interest" description="Disordered" evidence="2">
    <location>
        <begin position="976"/>
        <end position="996"/>
    </location>
</feature>
<keyword evidence="5" id="KW-1185">Reference proteome</keyword>
<evidence type="ECO:0000259" key="3">
    <source>
        <dbReference type="Pfam" id="PF24883"/>
    </source>
</evidence>
<organism evidence="4 5">
    <name type="scientific">Actinoplanes subglobosus</name>
    <dbReference type="NCBI Taxonomy" id="1547892"/>
    <lineage>
        <taxon>Bacteria</taxon>
        <taxon>Bacillati</taxon>
        <taxon>Actinomycetota</taxon>
        <taxon>Actinomycetes</taxon>
        <taxon>Micromonosporales</taxon>
        <taxon>Micromonosporaceae</taxon>
        <taxon>Actinoplanes</taxon>
    </lineage>
</organism>